<dbReference type="InterPro" id="IPR009057">
    <property type="entry name" value="Homeodomain-like_sf"/>
</dbReference>
<dbReference type="Proteomes" id="UP000708148">
    <property type="component" value="Unassembled WGS sequence"/>
</dbReference>
<evidence type="ECO:0000259" key="3">
    <source>
        <dbReference type="PROSITE" id="PS50090"/>
    </source>
</evidence>
<keyword evidence="6" id="KW-1185">Reference proteome</keyword>
<evidence type="ECO:0000313" key="6">
    <source>
        <dbReference type="Proteomes" id="UP000708148"/>
    </source>
</evidence>
<dbReference type="AlphaFoldDB" id="A0A8S1INB2"/>
<dbReference type="EMBL" id="CAJHUC010000444">
    <property type="protein sequence ID" value="CAD7696206.1"/>
    <property type="molecule type" value="Genomic_DNA"/>
</dbReference>
<dbReference type="Pfam" id="PF00249">
    <property type="entry name" value="Myb_DNA-binding"/>
    <property type="match status" value="1"/>
</dbReference>
<dbReference type="InterPro" id="IPR017930">
    <property type="entry name" value="Myb_dom"/>
</dbReference>
<keyword evidence="1" id="KW-0539">Nucleus</keyword>
<organism evidence="5 6">
    <name type="scientific">Ostreobium quekettii</name>
    <dbReference type="NCBI Taxonomy" id="121088"/>
    <lineage>
        <taxon>Eukaryota</taxon>
        <taxon>Viridiplantae</taxon>
        <taxon>Chlorophyta</taxon>
        <taxon>core chlorophytes</taxon>
        <taxon>Ulvophyceae</taxon>
        <taxon>TCBD clade</taxon>
        <taxon>Bryopsidales</taxon>
        <taxon>Ostreobineae</taxon>
        <taxon>Ostreobiaceae</taxon>
        <taxon>Ostreobium</taxon>
    </lineage>
</organism>
<reference evidence="5" key="1">
    <citation type="submission" date="2020-12" db="EMBL/GenBank/DDBJ databases">
        <authorList>
            <person name="Iha C."/>
        </authorList>
    </citation>
    <scope>NUCLEOTIDE SEQUENCE</scope>
</reference>
<evidence type="ECO:0000259" key="4">
    <source>
        <dbReference type="PROSITE" id="PS51294"/>
    </source>
</evidence>
<feature type="region of interest" description="Disordered" evidence="2">
    <location>
        <begin position="199"/>
        <end position="239"/>
    </location>
</feature>
<dbReference type="PROSITE" id="PS50090">
    <property type="entry name" value="MYB_LIKE"/>
    <property type="match status" value="1"/>
</dbReference>
<dbReference type="InterPro" id="IPR052450">
    <property type="entry name" value="TRBD-Containing_Protein"/>
</dbReference>
<dbReference type="SMART" id="SM00717">
    <property type="entry name" value="SANT"/>
    <property type="match status" value="1"/>
</dbReference>
<dbReference type="Gene3D" id="1.10.246.220">
    <property type="match status" value="1"/>
</dbReference>
<feature type="domain" description="HTH myb-type" evidence="4">
    <location>
        <begin position="255"/>
        <end position="309"/>
    </location>
</feature>
<dbReference type="PANTHER" id="PTHR46734">
    <property type="entry name" value="TELOMERIC REPEAT-BINDING FACTOR 1 TERF1"/>
    <property type="match status" value="1"/>
</dbReference>
<gene>
    <name evidence="5" type="ORF">OSTQU699_LOCUS1567</name>
</gene>
<dbReference type="InterPro" id="IPR001005">
    <property type="entry name" value="SANT/Myb"/>
</dbReference>
<dbReference type="PROSITE" id="PS51294">
    <property type="entry name" value="HTH_MYB"/>
    <property type="match status" value="1"/>
</dbReference>
<dbReference type="CDD" id="cd17039">
    <property type="entry name" value="Ubl_ubiquitin_like"/>
    <property type="match status" value="1"/>
</dbReference>
<dbReference type="PANTHER" id="PTHR46734:SF1">
    <property type="entry name" value="TELOMERIC REPEAT-BINDING FACTOR 1"/>
    <property type="match status" value="1"/>
</dbReference>
<sequence>MGGPKASKCGTSRARPLTRTRGRPHKSVMPTLSETSTSVAEGGPEASKRGPSTTRPLTRATGRPTKRVKVRKSDFDLEQPEADDRDLTTPESHILGTTTVDLHFAQLYSDEVEQVPTNWTVGRLKERMLSKLQGRTAEPSVRLLKRGLYPMDRPLEDDKTLKEQGVRGVCTVALAWPCSFPKAAESGDGEGLEQREAVAQNDDGEGSEQGEASAQDGAGEGSEQEAAEDAVNEDDVREGMQYKPQIVTPTLTVGVRTKWTDDEVWALANGVEKHGFGKWNRILNDNPVLRTRTYIQLKDKWRNISKVMAGKVAARSQQWSPSLSQKLHKLCE</sequence>
<feature type="compositionally biased region" description="Basic residues" evidence="2">
    <location>
        <begin position="16"/>
        <end position="26"/>
    </location>
</feature>
<comment type="caution">
    <text evidence="5">The sequence shown here is derived from an EMBL/GenBank/DDBJ whole genome shotgun (WGS) entry which is preliminary data.</text>
</comment>
<evidence type="ECO:0000256" key="1">
    <source>
        <dbReference type="ARBA" id="ARBA00023242"/>
    </source>
</evidence>
<feature type="compositionally biased region" description="Polar residues" evidence="2">
    <location>
        <begin position="30"/>
        <end position="39"/>
    </location>
</feature>
<feature type="compositionally biased region" description="Acidic residues" evidence="2">
    <location>
        <begin position="222"/>
        <end position="236"/>
    </location>
</feature>
<dbReference type="CDD" id="cd11660">
    <property type="entry name" value="SANT_TRF"/>
    <property type="match status" value="1"/>
</dbReference>
<dbReference type="OrthoDB" id="608866at2759"/>
<evidence type="ECO:0000256" key="2">
    <source>
        <dbReference type="SAM" id="MobiDB-lite"/>
    </source>
</evidence>
<protein>
    <submittedName>
        <fullName evidence="5">Uncharacterized protein</fullName>
    </submittedName>
</protein>
<evidence type="ECO:0000313" key="5">
    <source>
        <dbReference type="EMBL" id="CAD7696206.1"/>
    </source>
</evidence>
<feature type="domain" description="Myb-like" evidence="3">
    <location>
        <begin position="256"/>
        <end position="305"/>
    </location>
</feature>
<proteinExistence type="predicted"/>
<accession>A0A8S1INB2</accession>
<name>A0A8S1INB2_9CHLO</name>
<feature type="region of interest" description="Disordered" evidence="2">
    <location>
        <begin position="1"/>
        <end position="91"/>
    </location>
</feature>
<dbReference type="SUPFAM" id="SSF46689">
    <property type="entry name" value="Homeodomain-like"/>
    <property type="match status" value="1"/>
</dbReference>